<accession>A0AA94XSF6</accession>
<dbReference type="EMBL" id="CP102487">
    <property type="protein sequence ID" value="UUX57969.1"/>
    <property type="molecule type" value="Genomic_DNA"/>
</dbReference>
<sequence>MLKKVAASAAVLTLAATAITGCSSGKLNTEETCSYVSDQVAEKDLLHKADDLSEQLIAGETKGYAKIMDEFDAILVDAASKTKDKKLVDALTAASQQSQEISKLMAQGTSENVTEISEKISALDTDDAAEATAYLDEACPDMESFS</sequence>
<evidence type="ECO:0000313" key="3">
    <source>
        <dbReference type="Proteomes" id="UP001060018"/>
    </source>
</evidence>
<feature type="chain" id="PRO_5041666227" description="Lipoprotein" evidence="1">
    <location>
        <begin position="21"/>
        <end position="146"/>
    </location>
</feature>
<keyword evidence="1" id="KW-0732">Signal</keyword>
<evidence type="ECO:0008006" key="4">
    <source>
        <dbReference type="Google" id="ProtNLM"/>
    </source>
</evidence>
<evidence type="ECO:0000256" key="1">
    <source>
        <dbReference type="SAM" id="SignalP"/>
    </source>
</evidence>
<name>A0AA94XSF6_9MICC</name>
<protein>
    <recommendedName>
        <fullName evidence="4">Lipoprotein</fullName>
    </recommendedName>
</protein>
<dbReference type="Proteomes" id="UP001060018">
    <property type="component" value="Chromosome"/>
</dbReference>
<dbReference type="RefSeq" id="WP_171918423.1">
    <property type="nucleotide sequence ID" value="NZ_CP102487.1"/>
</dbReference>
<feature type="signal peptide" evidence="1">
    <location>
        <begin position="1"/>
        <end position="20"/>
    </location>
</feature>
<reference evidence="2" key="1">
    <citation type="journal article" date="2022" name="Pest Manag. Sci.">
        <title>Glutamicibacter halophytocola-mediated host fitness of potato tuber moth on Solanaceae crops.</title>
        <authorList>
            <person name="Wang W."/>
            <person name="Xiao G."/>
            <person name="Du G."/>
            <person name="Chang L."/>
            <person name="Yang Y."/>
            <person name="Ye J."/>
            <person name="Chen B."/>
        </authorList>
    </citation>
    <scope>NUCLEOTIDE SEQUENCE</scope>
    <source>
        <strain evidence="2">S2</strain>
    </source>
</reference>
<proteinExistence type="predicted"/>
<gene>
    <name evidence="2" type="ORF">NUH22_11670</name>
</gene>
<organism evidence="2 3">
    <name type="scientific">Glutamicibacter halophytocola</name>
    <dbReference type="NCBI Taxonomy" id="1933880"/>
    <lineage>
        <taxon>Bacteria</taxon>
        <taxon>Bacillati</taxon>
        <taxon>Actinomycetota</taxon>
        <taxon>Actinomycetes</taxon>
        <taxon>Micrococcales</taxon>
        <taxon>Micrococcaceae</taxon>
        <taxon>Glutamicibacter</taxon>
    </lineage>
</organism>
<dbReference type="AlphaFoldDB" id="A0AA94XSF6"/>
<evidence type="ECO:0000313" key="2">
    <source>
        <dbReference type="EMBL" id="UUX57969.1"/>
    </source>
</evidence>
<dbReference type="PROSITE" id="PS51257">
    <property type="entry name" value="PROKAR_LIPOPROTEIN"/>
    <property type="match status" value="1"/>
</dbReference>